<evidence type="ECO:0000256" key="8">
    <source>
        <dbReference type="ARBA" id="ARBA00022622"/>
    </source>
</evidence>
<proteinExistence type="inferred from homology"/>
<dbReference type="InterPro" id="IPR011330">
    <property type="entry name" value="Glyco_hydro/deAcase_b/a-brl"/>
</dbReference>
<evidence type="ECO:0000256" key="5">
    <source>
        <dbReference type="ARBA" id="ARBA00022475"/>
    </source>
</evidence>
<keyword evidence="15" id="KW-0119">Carbohydrate metabolism</keyword>
<dbReference type="EMBL" id="JAACJL010000045">
    <property type="protein sequence ID" value="KAF4613902.1"/>
    <property type="molecule type" value="Genomic_DNA"/>
</dbReference>
<evidence type="ECO:0000256" key="19">
    <source>
        <dbReference type="ARBA" id="ARBA00023326"/>
    </source>
</evidence>
<evidence type="ECO:0000256" key="21">
    <source>
        <dbReference type="ARBA" id="ARBA00048494"/>
    </source>
</evidence>
<name>A0A8H4VLF0_9AGAR</name>
<evidence type="ECO:0000313" key="25">
    <source>
        <dbReference type="EMBL" id="KAF4613902.1"/>
    </source>
</evidence>
<dbReference type="GO" id="GO:0009272">
    <property type="term" value="P:fungal-type cell wall biogenesis"/>
    <property type="evidence" value="ECO:0007669"/>
    <property type="project" value="UniProtKB-ARBA"/>
</dbReference>
<feature type="chain" id="PRO_5034946279" description="chitin deacetylase" evidence="23">
    <location>
        <begin position="23"/>
        <end position="502"/>
    </location>
</feature>
<dbReference type="PANTHER" id="PTHR10587:SF133">
    <property type="entry name" value="CHITIN DEACETYLASE 1-RELATED"/>
    <property type="match status" value="1"/>
</dbReference>
<keyword evidence="10 23" id="KW-0732">Signal</keyword>
<evidence type="ECO:0000256" key="13">
    <source>
        <dbReference type="ARBA" id="ARBA00023136"/>
    </source>
</evidence>
<dbReference type="InterPro" id="IPR050248">
    <property type="entry name" value="Polysacc_deacetylase_ArnD"/>
</dbReference>
<keyword evidence="8" id="KW-0336">GPI-anchor</keyword>
<keyword evidence="12" id="KW-0146">Chitin degradation</keyword>
<dbReference type="SUPFAM" id="SSF88713">
    <property type="entry name" value="Glycoside hydrolase/deacetylase"/>
    <property type="match status" value="1"/>
</dbReference>
<evidence type="ECO:0000256" key="12">
    <source>
        <dbReference type="ARBA" id="ARBA00023024"/>
    </source>
</evidence>
<dbReference type="PANTHER" id="PTHR10587">
    <property type="entry name" value="GLYCOSYL TRANSFERASE-RELATED"/>
    <property type="match status" value="1"/>
</dbReference>
<keyword evidence="18" id="KW-0961">Cell wall biogenesis/degradation</keyword>
<evidence type="ECO:0000256" key="14">
    <source>
        <dbReference type="ARBA" id="ARBA00023180"/>
    </source>
</evidence>
<evidence type="ECO:0000256" key="18">
    <source>
        <dbReference type="ARBA" id="ARBA00023316"/>
    </source>
</evidence>
<evidence type="ECO:0000256" key="4">
    <source>
        <dbReference type="ARBA" id="ARBA00010973"/>
    </source>
</evidence>
<evidence type="ECO:0000256" key="1">
    <source>
        <dbReference type="ARBA" id="ARBA00001941"/>
    </source>
</evidence>
<accession>A0A8H4VLF0</accession>
<dbReference type="GO" id="GO:0071555">
    <property type="term" value="P:cell wall organization"/>
    <property type="evidence" value="ECO:0007669"/>
    <property type="project" value="UniProtKB-KW"/>
</dbReference>
<dbReference type="GO" id="GO:0004099">
    <property type="term" value="F:chitin deacetylase activity"/>
    <property type="evidence" value="ECO:0007669"/>
    <property type="project" value="UniProtKB-EC"/>
</dbReference>
<dbReference type="InterPro" id="IPR002509">
    <property type="entry name" value="NODB_dom"/>
</dbReference>
<dbReference type="Proteomes" id="UP000521872">
    <property type="component" value="Unassembled WGS sequence"/>
</dbReference>
<dbReference type="GO" id="GO:0006032">
    <property type="term" value="P:chitin catabolic process"/>
    <property type="evidence" value="ECO:0007669"/>
    <property type="project" value="UniProtKB-KW"/>
</dbReference>
<dbReference type="GO" id="GO:0098552">
    <property type="term" value="C:side of membrane"/>
    <property type="evidence" value="ECO:0007669"/>
    <property type="project" value="UniProtKB-KW"/>
</dbReference>
<dbReference type="GO" id="GO:0046872">
    <property type="term" value="F:metal ion binding"/>
    <property type="evidence" value="ECO:0007669"/>
    <property type="project" value="UniProtKB-KW"/>
</dbReference>
<comment type="catalytic activity">
    <reaction evidence="21">
        <text>[(1-&gt;4)-N-acetyl-beta-D-glucosaminyl](n) + n H2O = chitosan + n acetate</text>
        <dbReference type="Rhea" id="RHEA:10464"/>
        <dbReference type="Rhea" id="RHEA-COMP:9593"/>
        <dbReference type="Rhea" id="RHEA-COMP:9597"/>
        <dbReference type="ChEBI" id="CHEBI:15377"/>
        <dbReference type="ChEBI" id="CHEBI:17029"/>
        <dbReference type="ChEBI" id="CHEBI:30089"/>
        <dbReference type="ChEBI" id="CHEBI:57704"/>
        <dbReference type="EC" id="3.5.1.41"/>
    </reaction>
    <physiologicalReaction direction="left-to-right" evidence="21">
        <dbReference type="Rhea" id="RHEA:10465"/>
    </physiologicalReaction>
</comment>
<organism evidence="25 26">
    <name type="scientific">Agrocybe pediades</name>
    <dbReference type="NCBI Taxonomy" id="84607"/>
    <lineage>
        <taxon>Eukaryota</taxon>
        <taxon>Fungi</taxon>
        <taxon>Dikarya</taxon>
        <taxon>Basidiomycota</taxon>
        <taxon>Agaricomycotina</taxon>
        <taxon>Agaricomycetes</taxon>
        <taxon>Agaricomycetidae</taxon>
        <taxon>Agaricales</taxon>
        <taxon>Agaricineae</taxon>
        <taxon>Strophariaceae</taxon>
        <taxon>Agrocybe</taxon>
    </lineage>
</organism>
<keyword evidence="13" id="KW-0472">Membrane</keyword>
<evidence type="ECO:0000256" key="11">
    <source>
        <dbReference type="ARBA" id="ARBA00022801"/>
    </source>
</evidence>
<keyword evidence="5" id="KW-1003">Cell membrane</keyword>
<evidence type="ECO:0000256" key="17">
    <source>
        <dbReference type="ARBA" id="ARBA00023288"/>
    </source>
</evidence>
<evidence type="ECO:0000256" key="22">
    <source>
        <dbReference type="SAM" id="MobiDB-lite"/>
    </source>
</evidence>
<keyword evidence="9" id="KW-0479">Metal-binding</keyword>
<evidence type="ECO:0000256" key="3">
    <source>
        <dbReference type="ARBA" id="ARBA00004609"/>
    </source>
</evidence>
<keyword evidence="26" id="KW-1185">Reference proteome</keyword>
<evidence type="ECO:0000256" key="16">
    <source>
        <dbReference type="ARBA" id="ARBA00023285"/>
    </source>
</evidence>
<sequence>MKSLALFTTFCAMQLTTVLVNGEAINRRHLGKRAVPLSATGAASTSSGSLPTPTAIVATGSAAALSSTGTPGTVAGTGTTPTPVVAGTPPAATGTDIPALTLISSGMPTRTARAAATTYAPGAQPPISGAPKLPTLVTAVSLPTASYPAENVVPDTNSPQVQQWMKELDGFNIPDLKPTVDGSCASDPQFAADSANRGWWTCGGVTRDTDIVACPDKFTWGVSFDDGPSPYSDLSGTAAPYVLDFLQQKNLSATFFVVGSRILERPQILVQEYMAGHEISVHTWSHSKPLTSLTNAELVAELGWTRQIIKDVIGVTPTTMRPPWGDIDDRVRAVSMAMGMIPVIWTRSPSGSTFDTNDWKVAGGQGTAADSFNTFQTILSQASQMETGFVVLEHDLFEVTVDIAIGYTLNAALNNNPKFNLEAIGQCQKFPAANMYLETNTNKTFPFPKNNATGANGSGSAAGSNSGGNNGKSGALRTLGLEQTKVVGVAVLVLTLALSMFA</sequence>
<evidence type="ECO:0000256" key="9">
    <source>
        <dbReference type="ARBA" id="ARBA00022723"/>
    </source>
</evidence>
<evidence type="ECO:0000259" key="24">
    <source>
        <dbReference type="PROSITE" id="PS51677"/>
    </source>
</evidence>
<feature type="signal peptide" evidence="23">
    <location>
        <begin position="1"/>
        <end position="22"/>
    </location>
</feature>
<comment type="similarity">
    <text evidence="4">Belongs to the polysaccharide deacetylase family.</text>
</comment>
<feature type="region of interest" description="Disordered" evidence="22">
    <location>
        <begin position="447"/>
        <end position="470"/>
    </location>
</feature>
<evidence type="ECO:0000256" key="6">
    <source>
        <dbReference type="ARBA" id="ARBA00022512"/>
    </source>
</evidence>
<protein>
    <recommendedName>
        <fullName evidence="20">chitin deacetylase</fullName>
        <ecNumber evidence="20">3.5.1.41</ecNumber>
    </recommendedName>
</protein>
<evidence type="ECO:0000256" key="23">
    <source>
        <dbReference type="SAM" id="SignalP"/>
    </source>
</evidence>
<evidence type="ECO:0000256" key="7">
    <source>
        <dbReference type="ARBA" id="ARBA00022525"/>
    </source>
</evidence>
<keyword evidence="19" id="KW-0624">Polysaccharide degradation</keyword>
<gene>
    <name evidence="25" type="ORF">D9613_008169</name>
</gene>
<comment type="subcellular location">
    <subcellularLocation>
        <location evidence="3">Cell membrane</location>
        <topology evidence="3">Lipid-anchor</topology>
        <topology evidence="3">GPI-anchor</topology>
    </subcellularLocation>
    <subcellularLocation>
        <location evidence="2">Secreted</location>
        <location evidence="2">Cell wall</location>
    </subcellularLocation>
</comment>
<keyword evidence="11" id="KW-0378">Hydrolase</keyword>
<evidence type="ECO:0000256" key="20">
    <source>
        <dbReference type="ARBA" id="ARBA00024056"/>
    </source>
</evidence>
<feature type="compositionally biased region" description="Low complexity" evidence="22">
    <location>
        <begin position="450"/>
        <end position="464"/>
    </location>
</feature>
<comment type="caution">
    <text evidence="25">The sequence shown here is derived from an EMBL/GenBank/DDBJ whole genome shotgun (WGS) entry which is preliminary data.</text>
</comment>
<dbReference type="FunFam" id="3.20.20.370:FF:000004">
    <property type="entry name" value="Related to Chitin deacetylase"/>
    <property type="match status" value="1"/>
</dbReference>
<dbReference type="AlphaFoldDB" id="A0A8H4VLF0"/>
<dbReference type="PROSITE" id="PS51677">
    <property type="entry name" value="NODB"/>
    <property type="match status" value="1"/>
</dbReference>
<dbReference type="Pfam" id="PF01522">
    <property type="entry name" value="Polysacc_deac_1"/>
    <property type="match status" value="1"/>
</dbReference>
<dbReference type="Gene3D" id="3.20.20.370">
    <property type="entry name" value="Glycoside hydrolase/deacetylase"/>
    <property type="match status" value="1"/>
</dbReference>
<keyword evidence="17" id="KW-0449">Lipoprotein</keyword>
<evidence type="ECO:0000313" key="26">
    <source>
        <dbReference type="Proteomes" id="UP000521872"/>
    </source>
</evidence>
<dbReference type="EC" id="3.5.1.41" evidence="20"/>
<keyword evidence="6" id="KW-0134">Cell wall</keyword>
<dbReference type="GO" id="GO:0005886">
    <property type="term" value="C:plasma membrane"/>
    <property type="evidence" value="ECO:0007669"/>
    <property type="project" value="UniProtKB-SubCell"/>
</dbReference>
<keyword evidence="14" id="KW-0325">Glycoprotein</keyword>
<reference evidence="25 26" key="1">
    <citation type="submission" date="2019-12" db="EMBL/GenBank/DDBJ databases">
        <authorList>
            <person name="Floudas D."/>
            <person name="Bentzer J."/>
            <person name="Ahren D."/>
            <person name="Johansson T."/>
            <person name="Persson P."/>
            <person name="Tunlid A."/>
        </authorList>
    </citation>
    <scope>NUCLEOTIDE SEQUENCE [LARGE SCALE GENOMIC DNA]</scope>
    <source>
        <strain evidence="25 26">CBS 102.39</strain>
    </source>
</reference>
<keyword evidence="16" id="KW-0170">Cobalt</keyword>
<evidence type="ECO:0000256" key="15">
    <source>
        <dbReference type="ARBA" id="ARBA00023277"/>
    </source>
</evidence>
<keyword evidence="7" id="KW-0964">Secreted</keyword>
<evidence type="ECO:0000256" key="2">
    <source>
        <dbReference type="ARBA" id="ARBA00004191"/>
    </source>
</evidence>
<dbReference type="GO" id="GO:0000272">
    <property type="term" value="P:polysaccharide catabolic process"/>
    <property type="evidence" value="ECO:0007669"/>
    <property type="project" value="UniProtKB-KW"/>
</dbReference>
<feature type="domain" description="NodB homology" evidence="24">
    <location>
        <begin position="218"/>
        <end position="420"/>
    </location>
</feature>
<evidence type="ECO:0000256" key="10">
    <source>
        <dbReference type="ARBA" id="ARBA00022729"/>
    </source>
</evidence>
<comment type="cofactor">
    <cofactor evidence="1">
        <name>Co(2+)</name>
        <dbReference type="ChEBI" id="CHEBI:48828"/>
    </cofactor>
</comment>